<dbReference type="GO" id="GO:0022857">
    <property type="term" value="F:transmembrane transporter activity"/>
    <property type="evidence" value="ECO:0007669"/>
    <property type="project" value="InterPro"/>
</dbReference>
<feature type="transmembrane region" description="Helical" evidence="7">
    <location>
        <begin position="1052"/>
        <end position="1072"/>
    </location>
</feature>
<dbReference type="Gene3D" id="1.20.1250.20">
    <property type="entry name" value="MFS general substrate transporter like domains"/>
    <property type="match status" value="2"/>
</dbReference>
<dbReference type="SUPFAM" id="SSF103473">
    <property type="entry name" value="MFS general substrate transporter"/>
    <property type="match status" value="2"/>
</dbReference>
<feature type="transmembrane region" description="Helical" evidence="7">
    <location>
        <begin position="124"/>
        <end position="146"/>
    </location>
</feature>
<keyword evidence="3 6" id="KW-0812">Transmembrane</keyword>
<dbReference type="EMBL" id="JACEFO010002346">
    <property type="protein sequence ID" value="KAF8664909.1"/>
    <property type="molecule type" value="Genomic_DNA"/>
</dbReference>
<gene>
    <name evidence="8" type="ORF">HU200_054226</name>
</gene>
<evidence type="ECO:0000256" key="4">
    <source>
        <dbReference type="ARBA" id="ARBA00022989"/>
    </source>
</evidence>
<protein>
    <submittedName>
        <fullName evidence="8">Uncharacterized protein</fullName>
    </submittedName>
</protein>
<keyword evidence="9" id="KW-1185">Reference proteome</keyword>
<feature type="transmembrane region" description="Helical" evidence="7">
    <location>
        <begin position="710"/>
        <end position="731"/>
    </location>
</feature>
<feature type="transmembrane region" description="Helical" evidence="7">
    <location>
        <begin position="896"/>
        <end position="916"/>
    </location>
</feature>
<feature type="transmembrane region" description="Helical" evidence="7">
    <location>
        <begin position="95"/>
        <end position="118"/>
    </location>
</feature>
<organism evidence="8 9">
    <name type="scientific">Digitaria exilis</name>
    <dbReference type="NCBI Taxonomy" id="1010633"/>
    <lineage>
        <taxon>Eukaryota</taxon>
        <taxon>Viridiplantae</taxon>
        <taxon>Streptophyta</taxon>
        <taxon>Embryophyta</taxon>
        <taxon>Tracheophyta</taxon>
        <taxon>Spermatophyta</taxon>
        <taxon>Magnoliopsida</taxon>
        <taxon>Liliopsida</taxon>
        <taxon>Poales</taxon>
        <taxon>Poaceae</taxon>
        <taxon>PACMAD clade</taxon>
        <taxon>Panicoideae</taxon>
        <taxon>Panicodae</taxon>
        <taxon>Paniceae</taxon>
        <taxon>Anthephorinae</taxon>
        <taxon>Digitaria</taxon>
    </lineage>
</organism>
<feature type="transmembrane region" description="Helical" evidence="7">
    <location>
        <begin position="167"/>
        <end position="186"/>
    </location>
</feature>
<accession>A0A835E5N8</accession>
<feature type="transmembrane region" description="Helical" evidence="7">
    <location>
        <begin position="422"/>
        <end position="442"/>
    </location>
</feature>
<keyword evidence="6" id="KW-0813">Transport</keyword>
<evidence type="ECO:0000256" key="5">
    <source>
        <dbReference type="ARBA" id="ARBA00023136"/>
    </source>
</evidence>
<dbReference type="PANTHER" id="PTHR11654">
    <property type="entry name" value="OLIGOPEPTIDE TRANSPORTER-RELATED"/>
    <property type="match status" value="1"/>
</dbReference>
<dbReference type="Pfam" id="PF00854">
    <property type="entry name" value="PTR2"/>
    <property type="match status" value="2"/>
</dbReference>
<evidence type="ECO:0000313" key="8">
    <source>
        <dbReference type="EMBL" id="KAF8664909.1"/>
    </source>
</evidence>
<feature type="transmembrane region" description="Helical" evidence="7">
    <location>
        <begin position="475"/>
        <end position="497"/>
    </location>
</feature>
<dbReference type="OrthoDB" id="8904098at2759"/>
<feature type="transmembrane region" description="Helical" evidence="7">
    <location>
        <begin position="555"/>
        <end position="573"/>
    </location>
</feature>
<feature type="transmembrane region" description="Helical" evidence="7">
    <location>
        <begin position="341"/>
        <end position="361"/>
    </location>
</feature>
<evidence type="ECO:0000256" key="3">
    <source>
        <dbReference type="ARBA" id="ARBA00022692"/>
    </source>
</evidence>
<dbReference type="PROSITE" id="PS01023">
    <property type="entry name" value="PTR2_2"/>
    <property type="match status" value="1"/>
</dbReference>
<evidence type="ECO:0000256" key="2">
    <source>
        <dbReference type="ARBA" id="ARBA00005982"/>
    </source>
</evidence>
<reference evidence="8" key="1">
    <citation type="submission" date="2020-07" db="EMBL/GenBank/DDBJ databases">
        <title>Genome sequence and genetic diversity analysis of an under-domesticated orphan crop, white fonio (Digitaria exilis).</title>
        <authorList>
            <person name="Bennetzen J.L."/>
            <person name="Chen S."/>
            <person name="Ma X."/>
            <person name="Wang X."/>
            <person name="Yssel A.E.J."/>
            <person name="Chaluvadi S.R."/>
            <person name="Johnson M."/>
            <person name="Gangashetty P."/>
            <person name="Hamidou F."/>
            <person name="Sanogo M.D."/>
            <person name="Zwaenepoel A."/>
            <person name="Wallace J."/>
            <person name="Van De Peer Y."/>
            <person name="Van Deynze A."/>
        </authorList>
    </citation>
    <scope>NUCLEOTIDE SEQUENCE</scope>
    <source>
        <tissue evidence="8">Leaves</tissue>
    </source>
</reference>
<evidence type="ECO:0000256" key="7">
    <source>
        <dbReference type="SAM" id="Phobius"/>
    </source>
</evidence>
<comment type="caution">
    <text evidence="8">The sequence shown here is derived from an EMBL/GenBank/DDBJ whole genome shotgun (WGS) entry which is preliminary data.</text>
</comment>
<feature type="transmembrane region" description="Helical" evidence="7">
    <location>
        <begin position="381"/>
        <end position="401"/>
    </location>
</feature>
<feature type="transmembrane region" description="Helical" evidence="7">
    <location>
        <begin position="829"/>
        <end position="851"/>
    </location>
</feature>
<feature type="transmembrane region" description="Helical" evidence="7">
    <location>
        <begin position="1093"/>
        <end position="1113"/>
    </location>
</feature>
<evidence type="ECO:0000256" key="6">
    <source>
        <dbReference type="RuleBase" id="RU003755"/>
    </source>
</evidence>
<dbReference type="InterPro" id="IPR036259">
    <property type="entry name" value="MFS_trans_sf"/>
</dbReference>
<dbReference type="GO" id="GO:0006857">
    <property type="term" value="P:oligopeptide transport"/>
    <property type="evidence" value="ECO:0007669"/>
    <property type="project" value="InterPro"/>
</dbReference>
<dbReference type="InterPro" id="IPR018456">
    <property type="entry name" value="PTR2_symporter_CS"/>
</dbReference>
<feature type="transmembrane region" description="Helical" evidence="7">
    <location>
        <begin position="192"/>
        <end position="212"/>
    </location>
</feature>
<dbReference type="AlphaFoldDB" id="A0A835E5N8"/>
<name>A0A835E5N8_9POAL</name>
<dbReference type="Proteomes" id="UP000636709">
    <property type="component" value="Unassembled WGS sequence"/>
</dbReference>
<comment type="subcellular location">
    <subcellularLocation>
        <location evidence="1 6">Membrane</location>
        <topology evidence="1 6">Multi-pass membrane protein</topology>
    </subcellularLocation>
</comment>
<feature type="transmembrane region" description="Helical" evidence="7">
    <location>
        <begin position="871"/>
        <end position="890"/>
    </location>
</feature>
<feature type="transmembrane region" description="Helical" evidence="7">
    <location>
        <begin position="67"/>
        <end position="88"/>
    </location>
</feature>
<sequence length="1255" mass="136992">MEVEAVESNTLPGAADRRTSKKDRRLFWACVFILANNCFQYTAYFAVSTNLVNYLKDQLHVGSKAAANGVTNWLGTSSITPLVAAFLADAFLGRYWTIALFLLISVVAYVVLTASAAAALESAAFYAGLYLLALGGALQPVLMAFGADQFDGADEVGRALQSSFFNWFYLSINVGSLVGGTVLVWVQSSVSWGLGYGIPAMCSVLAVAVFLAGTTAYRRHQPPGGSPLTRVAQVVVAAVGKCGVEAPEDASELHECEGDDGMSAAIQGSRRLAHTDQFSGLRVDVVDVHGHGAELVCRVHAKLMQCRMFLDKAAVETAGDKPRPSPWRLCTVTQVEELKCVLRLLPVWASGIIFAAAYTQMTTTFILQGDTMDPYIGNFRVPAAVLSVFDTLSVMLWVPLYDRLIVPLARRATGHERGFTQLARMGVGLVVLAAAMVAAGTLEVERRRVIARHGMYDTNTGADGKYLPLSIFWQVPQYVVVGASEVFTFIGQMEFFYDQAPDAMRSLCSGLSMTSFALGNYVSSALVTVVARATARGGRDGWIPDEINRGHLDNFFWLLAMMCMGNFGVYLLIARWYTYKKTLSWQGFLWRHQPTRVRVLDSALRGVCGDFVNSENLPAQSFGALTRSFPWRVQSLPANTLSANRERTVTAHATCAGSFLSLSVKALSNDVKVETYLSYCGYTRSGLLLDPVVEAVEDHRTSSSKKDRRVFWACVFIFVNSCFQCTAYFGVSTNLVNFLRDRLHQDSKAAANSVTNWQGTTSVMALVAAFLADAFLGRYWTIMLFMLISVVHYDPLPWPSCRACSHLAFLAYAVLTVSAAAAAPSAALFYAGLYILALGGALQPVVTSFGADQFDDSDEEGRRRQSSFFNWFYQSLNVGSLVGGTVLVWVQTNVSWGLGYGIPAMCSVLAVAVFLAGTTAYRRHQPPAGSPITRVAQVVVAAARKWRVEAPAEASELHECEADDGMSAIQGSRRLAHTDQFRSAAVETERDKAQPSPWRLCTVTQVEELKCVLRLLPVLASGIIFAAAYAQMSSTFILQGDTLDPYVAGFRVPAAVISIFETISVMLWVPLYDRVVVPLVRRATGHERGFTQLARMGVGLAVLAVAMVAAGTLEVERRRVIERHGMYDTNTGDDGAYLPLSVFWQVPQYVVVGAAEVFTLIGQLEFFYDQAPDAMRSLCSGLSTVSFALGNYLSSALVTIVARATARGGRDGWIPDDINRGHLDDFFWLLAVLCIGNLGVYLLIARWYTYKKTVD</sequence>
<evidence type="ECO:0000313" key="9">
    <source>
        <dbReference type="Proteomes" id="UP000636709"/>
    </source>
</evidence>
<keyword evidence="5 7" id="KW-0472">Membrane</keyword>
<feature type="transmembrane region" description="Helical" evidence="7">
    <location>
        <begin position="1180"/>
        <end position="1206"/>
    </location>
</feature>
<feature type="transmembrane region" description="Helical" evidence="7">
    <location>
        <begin position="1012"/>
        <end position="1032"/>
    </location>
</feature>
<proteinExistence type="inferred from homology"/>
<feature type="transmembrane region" description="Helical" evidence="7">
    <location>
        <begin position="1226"/>
        <end position="1244"/>
    </location>
</feature>
<feature type="transmembrane region" description="Helical" evidence="7">
    <location>
        <begin position="518"/>
        <end position="535"/>
    </location>
</feature>
<feature type="transmembrane region" description="Helical" evidence="7">
    <location>
        <begin position="1149"/>
        <end position="1168"/>
    </location>
</feature>
<feature type="transmembrane region" description="Helical" evidence="7">
    <location>
        <begin position="26"/>
        <end position="47"/>
    </location>
</feature>
<dbReference type="InterPro" id="IPR000109">
    <property type="entry name" value="POT_fam"/>
</dbReference>
<dbReference type="GO" id="GO:0016020">
    <property type="term" value="C:membrane"/>
    <property type="evidence" value="ECO:0007669"/>
    <property type="project" value="UniProtKB-SubCell"/>
</dbReference>
<keyword evidence="4 7" id="KW-1133">Transmembrane helix</keyword>
<feature type="transmembrane region" description="Helical" evidence="7">
    <location>
        <begin position="763"/>
        <end position="791"/>
    </location>
</feature>
<comment type="similarity">
    <text evidence="2 6">Belongs to the major facilitator superfamily. Proton-dependent oligopeptide transporter (POT/PTR) (TC 2.A.17) family.</text>
</comment>
<feature type="transmembrane region" description="Helical" evidence="7">
    <location>
        <begin position="803"/>
        <end position="823"/>
    </location>
</feature>
<evidence type="ECO:0000256" key="1">
    <source>
        <dbReference type="ARBA" id="ARBA00004141"/>
    </source>
</evidence>